<dbReference type="GO" id="GO:0009246">
    <property type="term" value="P:enterobacterial common antigen biosynthetic process"/>
    <property type="evidence" value="ECO:0007669"/>
    <property type="project" value="TreeGrafter"/>
</dbReference>
<dbReference type="OrthoDB" id="1072135at2"/>
<proteinExistence type="inferred from homology"/>
<keyword evidence="9" id="KW-0012">Acyltransferase</keyword>
<name>A0A1M5MHX2_9GAMM</name>
<keyword evidence="9" id="KW-0808">Transferase</keyword>
<evidence type="ECO:0000313" key="10">
    <source>
        <dbReference type="Proteomes" id="UP000184268"/>
    </source>
</evidence>
<keyword evidence="4 7" id="KW-0812">Transmembrane</keyword>
<feature type="transmembrane region" description="Helical" evidence="7">
    <location>
        <begin position="209"/>
        <end position="226"/>
    </location>
</feature>
<dbReference type="Pfam" id="PF01757">
    <property type="entry name" value="Acyl_transf_3"/>
    <property type="match status" value="1"/>
</dbReference>
<comment type="similarity">
    <text evidence="2">Belongs to the acyltransferase 3 family.</text>
</comment>
<dbReference type="GO" id="GO:0016413">
    <property type="term" value="F:O-acetyltransferase activity"/>
    <property type="evidence" value="ECO:0007669"/>
    <property type="project" value="TreeGrafter"/>
</dbReference>
<dbReference type="Proteomes" id="UP000184268">
    <property type="component" value="Unassembled WGS sequence"/>
</dbReference>
<reference evidence="9 10" key="1">
    <citation type="submission" date="2016-11" db="EMBL/GenBank/DDBJ databases">
        <authorList>
            <person name="Jaros S."/>
            <person name="Januszkiewicz K."/>
            <person name="Wedrychowicz H."/>
        </authorList>
    </citation>
    <scope>NUCLEOTIDE SEQUENCE [LARGE SCALE GENOMIC DNA]</scope>
    <source>
        <strain evidence="9 10">DSM 16917</strain>
    </source>
</reference>
<dbReference type="InterPro" id="IPR002656">
    <property type="entry name" value="Acyl_transf_3_dom"/>
</dbReference>
<evidence type="ECO:0000313" key="9">
    <source>
        <dbReference type="EMBL" id="SHG76938.1"/>
    </source>
</evidence>
<feature type="transmembrane region" description="Helical" evidence="7">
    <location>
        <begin position="43"/>
        <end position="68"/>
    </location>
</feature>
<gene>
    <name evidence="9" type="ORF">SAMN02745129_0653</name>
</gene>
<evidence type="ECO:0000256" key="4">
    <source>
        <dbReference type="ARBA" id="ARBA00022692"/>
    </source>
</evidence>
<feature type="transmembrane region" description="Helical" evidence="7">
    <location>
        <begin position="88"/>
        <end position="107"/>
    </location>
</feature>
<dbReference type="GO" id="GO:0005886">
    <property type="term" value="C:plasma membrane"/>
    <property type="evidence" value="ECO:0007669"/>
    <property type="project" value="UniProtKB-SubCell"/>
</dbReference>
<evidence type="ECO:0000256" key="3">
    <source>
        <dbReference type="ARBA" id="ARBA00022475"/>
    </source>
</evidence>
<feature type="domain" description="Acyltransferase 3" evidence="8">
    <location>
        <begin position="9"/>
        <end position="325"/>
    </location>
</feature>
<keyword evidence="6 7" id="KW-0472">Membrane</keyword>
<evidence type="ECO:0000256" key="2">
    <source>
        <dbReference type="ARBA" id="ARBA00007400"/>
    </source>
</evidence>
<evidence type="ECO:0000256" key="1">
    <source>
        <dbReference type="ARBA" id="ARBA00004651"/>
    </source>
</evidence>
<feature type="transmembrane region" description="Helical" evidence="7">
    <location>
        <begin position="127"/>
        <end position="145"/>
    </location>
</feature>
<feature type="transmembrane region" description="Helical" evidence="7">
    <location>
        <begin position="308"/>
        <end position="329"/>
    </location>
</feature>
<sequence>MSAPRQDIFYLHLLRTLAAIAVIAIHVLGPYRDFYGLLPMHDWFGAIGINALTRWAVPVFMMISGALLLSSNKPFDCSHYLQRRLGKVVVPFIAWTVLYAVVIGWQAGDWGSTLGALVESPNQPVWYHLWFFYDFIPLYFVIPLLAPLLKAMTEEQVKILLAAWFTLTLMNLLRVETPLRENLILYTGYLILGWYLINRDNRPQLKLWLWLGLGSAVVNLVGTWYFSQWKGDYSSMFMGYKTLNTVLIGGMIFVLAQAYGDRLGDKARAVITSISKYSLGIYLLHPLLLIPVRNLSNGVYGWFGHSLLAIPAITLVTLLVAWAITAALARIPVIRQLVP</sequence>
<dbReference type="RefSeq" id="WP_067664579.1">
    <property type="nucleotide sequence ID" value="NZ_FQXG01000001.1"/>
</dbReference>
<dbReference type="PANTHER" id="PTHR40074">
    <property type="entry name" value="O-ACETYLTRANSFERASE WECH"/>
    <property type="match status" value="1"/>
</dbReference>
<dbReference type="PANTHER" id="PTHR40074:SF2">
    <property type="entry name" value="O-ACETYLTRANSFERASE WECH"/>
    <property type="match status" value="1"/>
</dbReference>
<keyword evidence="3" id="KW-1003">Cell membrane</keyword>
<keyword evidence="5 7" id="KW-1133">Transmembrane helix</keyword>
<comment type="subcellular location">
    <subcellularLocation>
        <location evidence="1">Cell membrane</location>
        <topology evidence="1">Multi-pass membrane protein</topology>
    </subcellularLocation>
</comment>
<evidence type="ECO:0000256" key="6">
    <source>
        <dbReference type="ARBA" id="ARBA00023136"/>
    </source>
</evidence>
<evidence type="ECO:0000259" key="8">
    <source>
        <dbReference type="Pfam" id="PF01757"/>
    </source>
</evidence>
<dbReference type="AlphaFoldDB" id="A0A1M5MHX2"/>
<feature type="transmembrane region" description="Helical" evidence="7">
    <location>
        <begin position="12"/>
        <end position="31"/>
    </location>
</feature>
<feature type="transmembrane region" description="Helical" evidence="7">
    <location>
        <begin position="238"/>
        <end position="256"/>
    </location>
</feature>
<evidence type="ECO:0000256" key="7">
    <source>
        <dbReference type="SAM" id="Phobius"/>
    </source>
</evidence>
<dbReference type="STRING" id="299255.SAMN02745129_0653"/>
<accession>A0A1M5MHX2</accession>
<organism evidence="9 10">
    <name type="scientific">Ferrimonas marina</name>
    <dbReference type="NCBI Taxonomy" id="299255"/>
    <lineage>
        <taxon>Bacteria</taxon>
        <taxon>Pseudomonadati</taxon>
        <taxon>Pseudomonadota</taxon>
        <taxon>Gammaproteobacteria</taxon>
        <taxon>Alteromonadales</taxon>
        <taxon>Ferrimonadaceae</taxon>
        <taxon>Ferrimonas</taxon>
    </lineage>
</organism>
<evidence type="ECO:0000256" key="5">
    <source>
        <dbReference type="ARBA" id="ARBA00022989"/>
    </source>
</evidence>
<feature type="transmembrane region" description="Helical" evidence="7">
    <location>
        <begin position="277"/>
        <end position="296"/>
    </location>
</feature>
<protein>
    <submittedName>
        <fullName evidence="9">Surface polysaccharide O-acyltransferase, integral membrane enzyme</fullName>
    </submittedName>
</protein>
<dbReference type="EMBL" id="FQXG01000001">
    <property type="protein sequence ID" value="SHG76938.1"/>
    <property type="molecule type" value="Genomic_DNA"/>
</dbReference>
<keyword evidence="10" id="KW-1185">Reference proteome</keyword>